<name>A0ABQ4YVR6_9ASTR</name>
<dbReference type="EMBL" id="BQNB010010714">
    <property type="protein sequence ID" value="GJS80992.1"/>
    <property type="molecule type" value="Genomic_DNA"/>
</dbReference>
<protein>
    <submittedName>
        <fullName evidence="1">Uncharacterized protein</fullName>
    </submittedName>
</protein>
<proteinExistence type="predicted"/>
<evidence type="ECO:0000313" key="2">
    <source>
        <dbReference type="Proteomes" id="UP001151760"/>
    </source>
</evidence>
<dbReference type="Proteomes" id="UP001151760">
    <property type="component" value="Unassembled WGS sequence"/>
</dbReference>
<keyword evidence="2" id="KW-1185">Reference proteome</keyword>
<accession>A0ABQ4YVR6</accession>
<gene>
    <name evidence="1" type="ORF">Tco_0747533</name>
</gene>
<reference evidence="1" key="1">
    <citation type="journal article" date="2022" name="Int. J. Mol. Sci.">
        <title>Draft Genome of Tanacetum Coccineum: Genomic Comparison of Closely Related Tanacetum-Family Plants.</title>
        <authorList>
            <person name="Yamashiro T."/>
            <person name="Shiraishi A."/>
            <person name="Nakayama K."/>
            <person name="Satake H."/>
        </authorList>
    </citation>
    <scope>NUCLEOTIDE SEQUENCE</scope>
</reference>
<comment type="caution">
    <text evidence="1">The sequence shown here is derived from an EMBL/GenBank/DDBJ whole genome shotgun (WGS) entry which is preliminary data.</text>
</comment>
<evidence type="ECO:0000313" key="1">
    <source>
        <dbReference type="EMBL" id="GJS80992.1"/>
    </source>
</evidence>
<reference evidence="1" key="2">
    <citation type="submission" date="2022-01" db="EMBL/GenBank/DDBJ databases">
        <authorList>
            <person name="Yamashiro T."/>
            <person name="Shiraishi A."/>
            <person name="Satake H."/>
            <person name="Nakayama K."/>
        </authorList>
    </citation>
    <scope>NUCLEOTIDE SEQUENCE</scope>
</reference>
<sequence length="154" mass="16873">DAKRPGEDMCGSYRVMWRGYGMSKEGYGAKVEAMLMASYKGFEVFEAKSSPGDFIGLVYSDKAWAYAFHKVLGTSSLVIDASRSAGYAKYLISLLMVRQSYGCNDANDGDDDEREVPLLALIPLVGSGDEIGWNILSLEFSKELKEMLPAEAGK</sequence>
<feature type="non-terminal residue" evidence="1">
    <location>
        <position position="1"/>
    </location>
</feature>
<organism evidence="1 2">
    <name type="scientific">Tanacetum coccineum</name>
    <dbReference type="NCBI Taxonomy" id="301880"/>
    <lineage>
        <taxon>Eukaryota</taxon>
        <taxon>Viridiplantae</taxon>
        <taxon>Streptophyta</taxon>
        <taxon>Embryophyta</taxon>
        <taxon>Tracheophyta</taxon>
        <taxon>Spermatophyta</taxon>
        <taxon>Magnoliopsida</taxon>
        <taxon>eudicotyledons</taxon>
        <taxon>Gunneridae</taxon>
        <taxon>Pentapetalae</taxon>
        <taxon>asterids</taxon>
        <taxon>campanulids</taxon>
        <taxon>Asterales</taxon>
        <taxon>Asteraceae</taxon>
        <taxon>Asteroideae</taxon>
        <taxon>Anthemideae</taxon>
        <taxon>Anthemidinae</taxon>
        <taxon>Tanacetum</taxon>
    </lineage>
</organism>